<dbReference type="InterPro" id="IPR013083">
    <property type="entry name" value="Znf_RING/FYVE/PHD"/>
</dbReference>
<dbReference type="Gene3D" id="3.40.50.300">
    <property type="entry name" value="P-loop containing nucleotide triphosphate hydrolases"/>
    <property type="match status" value="1"/>
</dbReference>
<dbReference type="PROSITE" id="PS01359">
    <property type="entry name" value="ZF_PHD_1"/>
    <property type="match status" value="1"/>
</dbReference>
<feature type="domain" description="Helicase C-terminal" evidence="11">
    <location>
        <begin position="1343"/>
        <end position="1502"/>
    </location>
</feature>
<evidence type="ECO:0000313" key="13">
    <source>
        <dbReference type="Proteomes" id="UP000318582"/>
    </source>
</evidence>
<evidence type="ECO:0000256" key="1">
    <source>
        <dbReference type="ARBA" id="ARBA00022723"/>
    </source>
</evidence>
<dbReference type="CDD" id="cd18793">
    <property type="entry name" value="SF2_C_SNF"/>
    <property type="match status" value="1"/>
</dbReference>
<feature type="compositionally biased region" description="Basic residues" evidence="8">
    <location>
        <begin position="1611"/>
        <end position="1624"/>
    </location>
</feature>
<dbReference type="Pfam" id="PF00271">
    <property type="entry name" value="Helicase_C"/>
    <property type="match status" value="1"/>
</dbReference>
<dbReference type="GO" id="GO:0016787">
    <property type="term" value="F:hydrolase activity"/>
    <property type="evidence" value="ECO:0007669"/>
    <property type="project" value="UniProtKB-KW"/>
</dbReference>
<dbReference type="InterPro" id="IPR011011">
    <property type="entry name" value="Znf_FYVE_PHD"/>
</dbReference>
<dbReference type="InterPro" id="IPR001841">
    <property type="entry name" value="Znf_RING"/>
</dbReference>
<proteinExistence type="predicted"/>
<dbReference type="InterPro" id="IPR052583">
    <property type="entry name" value="ATP-helicase/E3_Ub-Ligase"/>
</dbReference>
<reference evidence="12 13" key="1">
    <citation type="journal article" date="2019" name="Sci. Rep.">
        <title>Comparative genomics of chytrid fungi reveal insights into the obligate biotrophic and pathogenic lifestyle of Synchytrium endobioticum.</title>
        <authorList>
            <person name="van de Vossenberg B.T.L.H."/>
            <person name="Warris S."/>
            <person name="Nguyen H.D.T."/>
            <person name="van Gent-Pelzer M.P.E."/>
            <person name="Joly D.L."/>
            <person name="van de Geest H.C."/>
            <person name="Bonants P.J.M."/>
            <person name="Smith D.S."/>
            <person name="Levesque C.A."/>
            <person name="van der Lee T.A.J."/>
        </authorList>
    </citation>
    <scope>NUCLEOTIDE SEQUENCE [LARGE SCALE GENOMIC DNA]</scope>
    <source>
        <strain evidence="12 13">CBS 809.83</strain>
    </source>
</reference>
<feature type="region of interest" description="Disordered" evidence="8">
    <location>
        <begin position="1295"/>
        <end position="1319"/>
    </location>
</feature>
<feature type="domain" description="PHD-type" evidence="9">
    <location>
        <begin position="409"/>
        <end position="468"/>
    </location>
</feature>
<keyword evidence="4" id="KW-0378">Hydrolase</keyword>
<dbReference type="PROSITE" id="PS00518">
    <property type="entry name" value="ZF_RING_1"/>
    <property type="match status" value="1"/>
</dbReference>
<keyword evidence="6" id="KW-0067">ATP-binding</keyword>
<organism evidence="12 13">
    <name type="scientific">Powellomyces hirtus</name>
    <dbReference type="NCBI Taxonomy" id="109895"/>
    <lineage>
        <taxon>Eukaryota</taxon>
        <taxon>Fungi</taxon>
        <taxon>Fungi incertae sedis</taxon>
        <taxon>Chytridiomycota</taxon>
        <taxon>Chytridiomycota incertae sedis</taxon>
        <taxon>Chytridiomycetes</taxon>
        <taxon>Spizellomycetales</taxon>
        <taxon>Powellomycetaceae</taxon>
        <taxon>Powellomyces</taxon>
    </lineage>
</organism>
<feature type="region of interest" description="Disordered" evidence="8">
    <location>
        <begin position="23"/>
        <end position="47"/>
    </location>
</feature>
<name>A0A507DT49_9FUNG</name>
<dbReference type="SUPFAM" id="SSF57903">
    <property type="entry name" value="FYVE/PHD zinc finger"/>
    <property type="match status" value="1"/>
</dbReference>
<evidence type="ECO:0000256" key="4">
    <source>
        <dbReference type="ARBA" id="ARBA00022801"/>
    </source>
</evidence>
<evidence type="ECO:0000256" key="6">
    <source>
        <dbReference type="ARBA" id="ARBA00022840"/>
    </source>
</evidence>
<feature type="region of interest" description="Disordered" evidence="8">
    <location>
        <begin position="1485"/>
        <end position="1577"/>
    </location>
</feature>
<dbReference type="InterPro" id="IPR014001">
    <property type="entry name" value="Helicase_ATP-bd"/>
</dbReference>
<feature type="compositionally biased region" description="Basic and acidic residues" evidence="8">
    <location>
        <begin position="23"/>
        <end position="41"/>
    </location>
</feature>
<sequence>MDQCTLYVQSFRCLFEKDIVTGKRPREDGEGENRPAKRGRNDLPTGTGITVVDEHVLNGNQHRSTQPAPHLAWKPVLVDHDVSVESSPENSNVDHYAEPGLLYCGQFHVQCDLTNTVDIRSFCDVIGNSTVATRPREVQIEFQKTGWDSAEMLVRTRNAVLIRKHIHVPRPNGRGQEIGSLISALARCCEHNLCIVRSSLEVHNPEPSRIRINTNIKIYQPPSGIEAAYDAAIDRKKGNICPEMYYLFLHLYPPKPSPETGVLLLHLVPSSYPTPDQRLCLQPSDLLPHLLPYQRRAVGWMLDREGMAFDMEGRVVPRMEQLDGRVPVLYEHIITDLGTKFYVHRLTGSVSVELPVGQDNEREVLGGILAEEMGLGKTVILLALILLHRSPDGHPPIDQSIDNKDCVDKGLCGACNQDGWKSHRKGADIISCEQCESWFHLKCVDMTQEDVDAAGPDYAYACPSCALTMGFSPPLSSSGTLVIAPSSIVEQWSNEAATHAPSLSVLVFTGMEKTPVTARQMTRFDMVITSYDTIRKELHAAKPEPGRSRRLGRRYERRRSPLVGVTFWRVVLDEAQMVESSVSHAAAMACMIPRVHPWAVTGTPIAKKGLADLHGLIKFLRLEPLASYPAIWQRLQEPINRGLFYDTLRRFMHRNTKANVSTELTIPAQHARTLHLDFSKVERTWYDQLYDEMIAEVRATPKRASDGAEDVRASTMSLWLLQLRQTCCHPQVGTHNRRVLGGVLRSIGEVLDLMYRQAKTAASGTERQFCLARIHRAQMLEFIAKNKEWQDGGDAPLEVYRAVRADLQRSITAVSKQRAEILQKQKLVYVPSVADPREWQERNLLEDDEQEMEHIGNQDTISELNEELTALTARLRNLQELEHRVIYFTASVYHSCKSEELENQFYREAELIRRQLLEPEQEAACKLIDLYKSFAQKVEQKAILKVDMISDCVSPLSGGFMRDLSKSLRDIAQKLDDQWKELCSWRDVIVKKLTCPIKTEDATDPDRKIEQETDGVTVSAKDEATVETVEEYQEGIEMQAIVDVYQASYRLMLADRKQLLIGIRAEDRRLEVVTEAKEEKELRLVLEKKRRSFILTPGSLPLRELIGELQKAKNRHLPELEKRLLLNAAHTLPKVLERELARHKMLESETRAISKVFNSRLSYYMNLQRVSDGVVPAVEPADIDADIAETVSNESEMQRALVAQVARVRYLENMMREERGSDDDGTTEGAAERQKEWECLICKSPVFEGLITPCGHVYCTDCVTGWINRHKKCPLCNQRLWIKQCKPVSMRQTKRSLPVVSSQPSSSSSPSSPSSEQEQASQILLGHLANIPLLGSYGTKLDTLITHIKYLRMLDPKSKSLVFSQWEQVLDYLGQGLAKNNVQFVKLNQGRTAIKGQSAVKRFREDDTVQVIMLNARSQSAGLTLVGANNVFLIEPVVNLALEAQAINRVHRIGQTRETTVWRYIIRDSIEERVAALGQRSRASFNGCSEGDAVNESSKPGLETRAGGGGERVEQSDVRWCLFGDLSPPERTAPSSPAPSAAAPSLSPSPLQPSSPIPQSSIASPRRSLSPPPVLDDSANAFLVTLERRLAAVGDSQDEEGGGVHPPYTSRRGRGMAGKRRYIS</sequence>
<dbReference type="Gene3D" id="3.40.50.10810">
    <property type="entry name" value="Tandem AAA-ATPase domain"/>
    <property type="match status" value="1"/>
</dbReference>
<dbReference type="STRING" id="109895.A0A507DT49"/>
<feature type="compositionally biased region" description="Low complexity" evidence="8">
    <location>
        <begin position="1533"/>
        <end position="1549"/>
    </location>
</feature>
<evidence type="ECO:0000259" key="10">
    <source>
        <dbReference type="PROSITE" id="PS50089"/>
    </source>
</evidence>
<dbReference type="InterPro" id="IPR027417">
    <property type="entry name" value="P-loop_NTPase"/>
</dbReference>
<keyword evidence="2" id="KW-0547">Nucleotide-binding</keyword>
<dbReference type="PROSITE" id="PS50016">
    <property type="entry name" value="ZF_PHD_2"/>
    <property type="match status" value="1"/>
</dbReference>
<dbReference type="SUPFAM" id="SSF52540">
    <property type="entry name" value="P-loop containing nucleoside triphosphate hydrolases"/>
    <property type="match status" value="2"/>
</dbReference>
<evidence type="ECO:0000256" key="7">
    <source>
        <dbReference type="PROSITE-ProRule" id="PRU00175"/>
    </source>
</evidence>
<dbReference type="Gene3D" id="3.30.40.10">
    <property type="entry name" value="Zinc/RING finger domain, C3HC4 (zinc finger)"/>
    <property type="match status" value="2"/>
</dbReference>
<dbReference type="SMART" id="SM00490">
    <property type="entry name" value="HELICc"/>
    <property type="match status" value="1"/>
</dbReference>
<evidence type="ECO:0000259" key="11">
    <source>
        <dbReference type="PROSITE" id="PS51194"/>
    </source>
</evidence>
<dbReference type="CDD" id="cd15489">
    <property type="entry name" value="PHD_SF"/>
    <property type="match status" value="1"/>
</dbReference>
<dbReference type="SMART" id="SM00184">
    <property type="entry name" value="RING"/>
    <property type="match status" value="2"/>
</dbReference>
<dbReference type="GO" id="GO:0000209">
    <property type="term" value="P:protein polyubiquitination"/>
    <property type="evidence" value="ECO:0007669"/>
    <property type="project" value="TreeGrafter"/>
</dbReference>
<comment type="caution">
    <text evidence="12">The sequence shown here is derived from an EMBL/GenBank/DDBJ whole genome shotgun (WGS) entry which is preliminary data.</text>
</comment>
<dbReference type="Pfam" id="PF00176">
    <property type="entry name" value="SNF2-rel_dom"/>
    <property type="match status" value="1"/>
</dbReference>
<dbReference type="InterPro" id="IPR049730">
    <property type="entry name" value="SNF2/RAD54-like_C"/>
</dbReference>
<dbReference type="InterPro" id="IPR019786">
    <property type="entry name" value="Zinc_finger_PHD-type_CS"/>
</dbReference>
<dbReference type="GO" id="GO:0006974">
    <property type="term" value="P:DNA damage response"/>
    <property type="evidence" value="ECO:0007669"/>
    <property type="project" value="TreeGrafter"/>
</dbReference>
<feature type="domain" description="RING-type" evidence="10">
    <location>
        <begin position="1239"/>
        <end position="1277"/>
    </location>
</feature>
<feature type="compositionally biased region" description="Low complexity" evidence="8">
    <location>
        <begin position="1557"/>
        <end position="1569"/>
    </location>
</feature>
<dbReference type="InterPro" id="IPR001650">
    <property type="entry name" value="Helicase_C-like"/>
</dbReference>
<evidence type="ECO:0000256" key="8">
    <source>
        <dbReference type="SAM" id="MobiDB-lite"/>
    </source>
</evidence>
<protein>
    <recommendedName>
        <fullName evidence="14">RING-type domain-containing protein</fullName>
    </recommendedName>
</protein>
<dbReference type="PANTHER" id="PTHR45865">
    <property type="entry name" value="E3 UBIQUITIN-PROTEIN LIGASE SHPRH FAMILY MEMBER"/>
    <property type="match status" value="1"/>
</dbReference>
<dbReference type="Pfam" id="PF26021">
    <property type="entry name" value="Ferritin_C144_05"/>
    <property type="match status" value="1"/>
</dbReference>
<keyword evidence="5" id="KW-0862">Zinc</keyword>
<evidence type="ECO:0000256" key="3">
    <source>
        <dbReference type="ARBA" id="ARBA00022771"/>
    </source>
</evidence>
<dbReference type="Pfam" id="PF13920">
    <property type="entry name" value="zf-C3HC4_3"/>
    <property type="match status" value="1"/>
</dbReference>
<gene>
    <name evidence="12" type="ORF">PhCBS80983_g06039</name>
</gene>
<keyword evidence="13" id="KW-1185">Reference proteome</keyword>
<dbReference type="Pfam" id="PF00628">
    <property type="entry name" value="PHD"/>
    <property type="match status" value="1"/>
</dbReference>
<dbReference type="SUPFAM" id="SSF57850">
    <property type="entry name" value="RING/U-box"/>
    <property type="match status" value="1"/>
</dbReference>
<feature type="compositionally biased region" description="Low complexity" evidence="8">
    <location>
        <begin position="1296"/>
        <end position="1319"/>
    </location>
</feature>
<dbReference type="PROSITE" id="PS51194">
    <property type="entry name" value="HELICASE_CTER"/>
    <property type="match status" value="1"/>
</dbReference>
<dbReference type="EMBL" id="QEAQ01000169">
    <property type="protein sequence ID" value="TPX54128.1"/>
    <property type="molecule type" value="Genomic_DNA"/>
</dbReference>
<dbReference type="GO" id="GO:0061630">
    <property type="term" value="F:ubiquitin protein ligase activity"/>
    <property type="evidence" value="ECO:0007669"/>
    <property type="project" value="TreeGrafter"/>
</dbReference>
<keyword evidence="3 7" id="KW-0863">Zinc-finger</keyword>
<dbReference type="GO" id="GO:0005634">
    <property type="term" value="C:nucleus"/>
    <property type="evidence" value="ECO:0007669"/>
    <property type="project" value="TreeGrafter"/>
</dbReference>
<accession>A0A507DT49</accession>
<evidence type="ECO:0000256" key="2">
    <source>
        <dbReference type="ARBA" id="ARBA00022741"/>
    </source>
</evidence>
<keyword evidence="1" id="KW-0479">Metal-binding</keyword>
<dbReference type="InterPro" id="IPR017907">
    <property type="entry name" value="Znf_RING_CS"/>
</dbReference>
<dbReference type="GO" id="GO:0005524">
    <property type="term" value="F:ATP binding"/>
    <property type="evidence" value="ECO:0007669"/>
    <property type="project" value="InterPro"/>
</dbReference>
<dbReference type="PROSITE" id="PS50089">
    <property type="entry name" value="ZF_RING_2"/>
    <property type="match status" value="1"/>
</dbReference>
<evidence type="ECO:0000259" key="9">
    <source>
        <dbReference type="PROSITE" id="PS50016"/>
    </source>
</evidence>
<evidence type="ECO:0000256" key="5">
    <source>
        <dbReference type="ARBA" id="ARBA00022833"/>
    </source>
</evidence>
<dbReference type="InterPro" id="IPR038718">
    <property type="entry name" value="SNF2-like_sf"/>
</dbReference>
<dbReference type="Proteomes" id="UP000318582">
    <property type="component" value="Unassembled WGS sequence"/>
</dbReference>
<dbReference type="InterPro" id="IPR001965">
    <property type="entry name" value="Znf_PHD"/>
</dbReference>
<dbReference type="InterPro" id="IPR000330">
    <property type="entry name" value="SNF2_N"/>
</dbReference>
<dbReference type="InterPro" id="IPR019787">
    <property type="entry name" value="Znf_PHD-finger"/>
</dbReference>
<dbReference type="SMART" id="SM00487">
    <property type="entry name" value="DEXDc"/>
    <property type="match status" value="1"/>
</dbReference>
<dbReference type="SMART" id="SM00249">
    <property type="entry name" value="PHD"/>
    <property type="match status" value="1"/>
</dbReference>
<dbReference type="PANTHER" id="PTHR45865:SF1">
    <property type="entry name" value="E3 UBIQUITIN-PROTEIN LIGASE SHPRH"/>
    <property type="match status" value="1"/>
</dbReference>
<dbReference type="GO" id="GO:0008270">
    <property type="term" value="F:zinc ion binding"/>
    <property type="evidence" value="ECO:0007669"/>
    <property type="project" value="UniProtKB-KW"/>
</dbReference>
<dbReference type="InterPro" id="IPR059033">
    <property type="entry name" value="C144_05_dom"/>
</dbReference>
<evidence type="ECO:0008006" key="14">
    <source>
        <dbReference type="Google" id="ProtNLM"/>
    </source>
</evidence>
<feature type="region of interest" description="Disordered" evidence="8">
    <location>
        <begin position="1592"/>
        <end position="1624"/>
    </location>
</feature>
<evidence type="ECO:0000313" key="12">
    <source>
        <dbReference type="EMBL" id="TPX54128.1"/>
    </source>
</evidence>